<keyword evidence="3" id="KW-1185">Reference proteome</keyword>
<accession>A0AAV7MFD9</accession>
<reference evidence="2" key="1">
    <citation type="journal article" date="2022" name="bioRxiv">
        <title>Sequencing and chromosome-scale assembly of the giantPleurodeles waltlgenome.</title>
        <authorList>
            <person name="Brown T."/>
            <person name="Elewa A."/>
            <person name="Iarovenko S."/>
            <person name="Subramanian E."/>
            <person name="Araus A.J."/>
            <person name="Petzold A."/>
            <person name="Susuki M."/>
            <person name="Suzuki K.-i.T."/>
            <person name="Hayashi T."/>
            <person name="Toyoda A."/>
            <person name="Oliveira C."/>
            <person name="Osipova E."/>
            <person name="Leigh N.D."/>
            <person name="Simon A."/>
            <person name="Yun M.H."/>
        </authorList>
    </citation>
    <scope>NUCLEOTIDE SEQUENCE</scope>
    <source>
        <strain evidence="2">20211129_DDA</strain>
        <tissue evidence="2">Liver</tissue>
    </source>
</reference>
<evidence type="ECO:0000256" key="1">
    <source>
        <dbReference type="SAM" id="MobiDB-lite"/>
    </source>
</evidence>
<evidence type="ECO:0000313" key="3">
    <source>
        <dbReference type="Proteomes" id="UP001066276"/>
    </source>
</evidence>
<evidence type="ECO:0000313" key="2">
    <source>
        <dbReference type="EMBL" id="KAJ1101239.1"/>
    </source>
</evidence>
<name>A0AAV7MFD9_PLEWA</name>
<sequence>MPWGGVTKCDPYKVTPVAWGVSTNPPGCWPAPRSPASLLDGGAGFTPSRQTARAPTPLSVQWGASLCSLQRVSRWDGAGPPIGVFFRWAPEPAAGSSHHARPWSQRRPRALRDRPQ</sequence>
<dbReference type="AlphaFoldDB" id="A0AAV7MFD9"/>
<feature type="region of interest" description="Disordered" evidence="1">
    <location>
        <begin position="92"/>
        <end position="116"/>
    </location>
</feature>
<feature type="compositionally biased region" description="Basic residues" evidence="1">
    <location>
        <begin position="98"/>
        <end position="109"/>
    </location>
</feature>
<organism evidence="2 3">
    <name type="scientific">Pleurodeles waltl</name>
    <name type="common">Iberian ribbed newt</name>
    <dbReference type="NCBI Taxonomy" id="8319"/>
    <lineage>
        <taxon>Eukaryota</taxon>
        <taxon>Metazoa</taxon>
        <taxon>Chordata</taxon>
        <taxon>Craniata</taxon>
        <taxon>Vertebrata</taxon>
        <taxon>Euteleostomi</taxon>
        <taxon>Amphibia</taxon>
        <taxon>Batrachia</taxon>
        <taxon>Caudata</taxon>
        <taxon>Salamandroidea</taxon>
        <taxon>Salamandridae</taxon>
        <taxon>Pleurodelinae</taxon>
        <taxon>Pleurodeles</taxon>
    </lineage>
</organism>
<comment type="caution">
    <text evidence="2">The sequence shown here is derived from an EMBL/GenBank/DDBJ whole genome shotgun (WGS) entry which is preliminary data.</text>
</comment>
<protein>
    <submittedName>
        <fullName evidence="2">Uncharacterized protein</fullName>
    </submittedName>
</protein>
<gene>
    <name evidence="2" type="ORF">NDU88_006311</name>
</gene>
<dbReference type="Proteomes" id="UP001066276">
    <property type="component" value="Chromosome 10"/>
</dbReference>
<feature type="region of interest" description="Disordered" evidence="1">
    <location>
        <begin position="32"/>
        <end position="55"/>
    </location>
</feature>
<dbReference type="EMBL" id="JANPWB010000014">
    <property type="protein sequence ID" value="KAJ1101239.1"/>
    <property type="molecule type" value="Genomic_DNA"/>
</dbReference>
<proteinExistence type="predicted"/>